<keyword evidence="3" id="KW-1185">Reference proteome</keyword>
<evidence type="ECO:0000313" key="3">
    <source>
        <dbReference type="Proteomes" id="UP000184330"/>
    </source>
</evidence>
<evidence type="ECO:0000256" key="1">
    <source>
        <dbReference type="SAM" id="MobiDB-lite"/>
    </source>
</evidence>
<organism evidence="2 3">
    <name type="scientific">Phialocephala subalpina</name>
    <dbReference type="NCBI Taxonomy" id="576137"/>
    <lineage>
        <taxon>Eukaryota</taxon>
        <taxon>Fungi</taxon>
        <taxon>Dikarya</taxon>
        <taxon>Ascomycota</taxon>
        <taxon>Pezizomycotina</taxon>
        <taxon>Leotiomycetes</taxon>
        <taxon>Helotiales</taxon>
        <taxon>Mollisiaceae</taxon>
        <taxon>Phialocephala</taxon>
        <taxon>Phialocephala fortinii species complex</taxon>
    </lineage>
</organism>
<proteinExistence type="predicted"/>
<protein>
    <submittedName>
        <fullName evidence="2">Uncharacterized protein</fullName>
    </submittedName>
</protein>
<dbReference type="Proteomes" id="UP000184330">
    <property type="component" value="Unassembled WGS sequence"/>
</dbReference>
<feature type="compositionally biased region" description="Low complexity" evidence="1">
    <location>
        <begin position="26"/>
        <end position="37"/>
    </location>
</feature>
<dbReference type="AlphaFoldDB" id="A0A1L7WGB6"/>
<dbReference type="OrthoDB" id="10488250at2759"/>
<accession>A0A1L7WGB6</accession>
<gene>
    <name evidence="2" type="ORF">PAC_01682</name>
</gene>
<feature type="region of interest" description="Disordered" evidence="1">
    <location>
        <begin position="1"/>
        <end position="61"/>
    </location>
</feature>
<sequence>MAPKRQAAAAKIDIPPKRVKPQYPQGVGSFESFGSSGTTINFGDSKAQDLDTEPTQSPKPTTVLKRKAPVDASAMIIFKKIKVSATRTPNMQSTDRGLQQSIERMSLDGPDVRGACATRDSSSDNKKTLLTRIKDLPCELRLMVFRESANAPLILQALDNGFNPFLHAEFLDESKRIHAQIDKYNVEKFNKKNIKNLLKIRHLSVTFPLEFRAQKITLMNNINSMSFDGMAFGDSVNARSDPLASTSASEVLRWVIGANRSSLRKLVVKVKAPGYGLVFTGLLGFKPREEKQADGSLHLVWEKADGGLVSGLLTAGGR</sequence>
<evidence type="ECO:0000313" key="2">
    <source>
        <dbReference type="EMBL" id="CZR51805.1"/>
    </source>
</evidence>
<dbReference type="EMBL" id="FJOG01000002">
    <property type="protein sequence ID" value="CZR51805.1"/>
    <property type="molecule type" value="Genomic_DNA"/>
</dbReference>
<reference evidence="2 3" key="1">
    <citation type="submission" date="2016-03" db="EMBL/GenBank/DDBJ databases">
        <authorList>
            <person name="Ploux O."/>
        </authorList>
    </citation>
    <scope>NUCLEOTIDE SEQUENCE [LARGE SCALE GENOMIC DNA]</scope>
    <source>
        <strain evidence="2 3">UAMH 11012</strain>
    </source>
</reference>
<name>A0A1L7WGB6_9HELO</name>